<evidence type="ECO:0000256" key="5">
    <source>
        <dbReference type="ARBA" id="ARBA00022989"/>
    </source>
</evidence>
<dbReference type="SMART" id="SM00044">
    <property type="entry name" value="CYCc"/>
    <property type="match status" value="1"/>
</dbReference>
<dbReference type="GO" id="GO:0030313">
    <property type="term" value="C:cell envelope"/>
    <property type="evidence" value="ECO:0007669"/>
    <property type="project" value="UniProtKB-SubCell"/>
</dbReference>
<organism evidence="9 10">
    <name type="scientific">Turneriella parva (strain ATCC BAA-1111 / DSM 21527 / NCTC 11395 / H)</name>
    <name type="common">Leptospira parva</name>
    <dbReference type="NCBI Taxonomy" id="869212"/>
    <lineage>
        <taxon>Bacteria</taxon>
        <taxon>Pseudomonadati</taxon>
        <taxon>Spirochaetota</taxon>
        <taxon>Spirochaetia</taxon>
        <taxon>Leptospirales</taxon>
        <taxon>Leptospiraceae</taxon>
        <taxon>Turneriella</taxon>
    </lineage>
</organism>
<gene>
    <name evidence="9" type="ordered locus">Turpa_1003</name>
</gene>
<feature type="transmembrane region" description="Helical" evidence="7">
    <location>
        <begin position="172"/>
        <end position="194"/>
    </location>
</feature>
<evidence type="ECO:0000256" key="7">
    <source>
        <dbReference type="SAM" id="Phobius"/>
    </source>
</evidence>
<dbReference type="GO" id="GO:0035556">
    <property type="term" value="P:intracellular signal transduction"/>
    <property type="evidence" value="ECO:0007669"/>
    <property type="project" value="InterPro"/>
</dbReference>
<feature type="transmembrane region" description="Helical" evidence="7">
    <location>
        <begin position="149"/>
        <end position="166"/>
    </location>
</feature>
<sequence length="418" mass="45536">MNPGCTSGLTLTSNKMSAPFDSIVLDRERKNERTVAKLRLALNLFSLVADFAGYTHIIDFTNVTPTWQTLALDATLTCISCLVLVWVTQHSYWRGTKFATISLDYVLLTTLILFDPTVSQSPQILPWMALVAGLFVYSYNLLRFSVAGTLYAGAHAIAMFCYFAIRCNVADFVPMLFSLLMLLAIGLIVTISNLKMMREANAKVMMERFLAPELVSELLTAKTLPVSGGKAQRITILFADIRSFTAMAEKHSPEQVVHFLNDYLSKMTEIIFAQNGTVDKFIGDAVMAFFGAPRPTERDEENALLAAAAMTRALPEIAARHPGMAPLAIGIGIHTGEAIVGNIGSERRLDYTAIGDAVNLASRIEGLTKQYGCGILLSEATRIGLPADGLPGMALREIDVVAVRGKAQPTLIYEAVTT</sequence>
<protein>
    <submittedName>
        <fullName evidence="9">Adenylate/guanylate cyclase</fullName>
    </submittedName>
</protein>
<dbReference type="InterPro" id="IPR001054">
    <property type="entry name" value="A/G_cyclase"/>
</dbReference>
<evidence type="ECO:0000259" key="8">
    <source>
        <dbReference type="PROSITE" id="PS50125"/>
    </source>
</evidence>
<name>I4B2Z5_TURPD</name>
<evidence type="ECO:0000256" key="1">
    <source>
        <dbReference type="ARBA" id="ARBA00004196"/>
    </source>
</evidence>
<dbReference type="PATRIC" id="fig|869212.3.peg.981"/>
<accession>I4B2Z5</accession>
<dbReference type="InterPro" id="IPR029787">
    <property type="entry name" value="Nucleotide_cyclase"/>
</dbReference>
<dbReference type="STRING" id="869212.Turpa_1003"/>
<comment type="similarity">
    <text evidence="2">Belongs to the adenylyl cyclase class-3 family.</text>
</comment>
<keyword evidence="4 7" id="KW-0812">Transmembrane</keyword>
<dbReference type="AlphaFoldDB" id="I4B2Z5"/>
<keyword evidence="10" id="KW-1185">Reference proteome</keyword>
<keyword evidence="5 7" id="KW-1133">Transmembrane helix</keyword>
<proteinExistence type="inferred from homology"/>
<dbReference type="HOGENOM" id="CLU_657119_0_0_12"/>
<dbReference type="CDD" id="cd07302">
    <property type="entry name" value="CHD"/>
    <property type="match status" value="1"/>
</dbReference>
<feature type="domain" description="Guanylate cyclase" evidence="8">
    <location>
        <begin position="235"/>
        <end position="365"/>
    </location>
</feature>
<feature type="transmembrane region" description="Helical" evidence="7">
    <location>
        <begin position="40"/>
        <end position="58"/>
    </location>
</feature>
<evidence type="ECO:0000256" key="3">
    <source>
        <dbReference type="ARBA" id="ARBA00022475"/>
    </source>
</evidence>
<dbReference type="Proteomes" id="UP000006048">
    <property type="component" value="Chromosome"/>
</dbReference>
<dbReference type="PANTHER" id="PTHR43081">
    <property type="entry name" value="ADENYLATE CYCLASE, TERMINAL-DIFFERENTIATION SPECIFIC-RELATED"/>
    <property type="match status" value="1"/>
</dbReference>
<dbReference type="PANTHER" id="PTHR43081:SF1">
    <property type="entry name" value="ADENYLATE CYCLASE, TERMINAL-DIFFERENTIATION SPECIFIC"/>
    <property type="match status" value="1"/>
</dbReference>
<feature type="transmembrane region" description="Helical" evidence="7">
    <location>
        <begin position="70"/>
        <end position="87"/>
    </location>
</feature>
<dbReference type="SUPFAM" id="SSF55073">
    <property type="entry name" value="Nucleotide cyclase"/>
    <property type="match status" value="1"/>
</dbReference>
<reference evidence="9 10" key="1">
    <citation type="submission" date="2012-06" db="EMBL/GenBank/DDBJ databases">
        <title>The complete chromosome of genome of Turneriella parva DSM 21527.</title>
        <authorList>
            <consortium name="US DOE Joint Genome Institute (JGI-PGF)"/>
            <person name="Lucas S."/>
            <person name="Han J."/>
            <person name="Lapidus A."/>
            <person name="Bruce D."/>
            <person name="Goodwin L."/>
            <person name="Pitluck S."/>
            <person name="Peters L."/>
            <person name="Kyrpides N."/>
            <person name="Mavromatis K."/>
            <person name="Ivanova N."/>
            <person name="Mikhailova N."/>
            <person name="Chertkov O."/>
            <person name="Detter J.C."/>
            <person name="Tapia R."/>
            <person name="Han C."/>
            <person name="Land M."/>
            <person name="Hauser L."/>
            <person name="Markowitz V."/>
            <person name="Cheng J.-F."/>
            <person name="Hugenholtz P."/>
            <person name="Woyke T."/>
            <person name="Wu D."/>
            <person name="Gronow S."/>
            <person name="Wellnitz S."/>
            <person name="Brambilla E."/>
            <person name="Klenk H.-P."/>
            <person name="Eisen J.A."/>
        </authorList>
    </citation>
    <scope>NUCLEOTIDE SEQUENCE [LARGE SCALE GENOMIC DNA]</scope>
    <source>
        <strain evidence="10">ATCC BAA-1111 / DSM 21527 / NCTC 11395 / H</strain>
    </source>
</reference>
<evidence type="ECO:0000256" key="4">
    <source>
        <dbReference type="ARBA" id="ARBA00022692"/>
    </source>
</evidence>
<dbReference type="EMBL" id="CP002959">
    <property type="protein sequence ID" value="AFM11652.1"/>
    <property type="molecule type" value="Genomic_DNA"/>
</dbReference>
<feature type="transmembrane region" description="Helical" evidence="7">
    <location>
        <begin position="124"/>
        <end position="142"/>
    </location>
</feature>
<dbReference type="Pfam" id="PF00211">
    <property type="entry name" value="Guanylate_cyc"/>
    <property type="match status" value="1"/>
</dbReference>
<dbReference type="PROSITE" id="PS50125">
    <property type="entry name" value="GUANYLATE_CYCLASE_2"/>
    <property type="match status" value="1"/>
</dbReference>
<dbReference type="InterPro" id="IPR050697">
    <property type="entry name" value="Adenylyl/Guanylyl_Cyclase_3/4"/>
</dbReference>
<evidence type="ECO:0000313" key="9">
    <source>
        <dbReference type="EMBL" id="AFM11652.1"/>
    </source>
</evidence>
<dbReference type="FunFam" id="3.30.70.1230:FF:000016">
    <property type="entry name" value="Adenylate/guanylate cyclase domain-containing protein"/>
    <property type="match status" value="1"/>
</dbReference>
<keyword evidence="3" id="KW-1003">Cell membrane</keyword>
<dbReference type="Gene3D" id="3.30.70.1230">
    <property type="entry name" value="Nucleotide cyclase"/>
    <property type="match status" value="1"/>
</dbReference>
<evidence type="ECO:0000256" key="6">
    <source>
        <dbReference type="ARBA" id="ARBA00023136"/>
    </source>
</evidence>
<comment type="subcellular location">
    <subcellularLocation>
        <location evidence="1">Cell envelope</location>
    </subcellularLocation>
</comment>
<dbReference type="KEGG" id="tpx:Turpa_1003"/>
<evidence type="ECO:0000313" key="10">
    <source>
        <dbReference type="Proteomes" id="UP000006048"/>
    </source>
</evidence>
<evidence type="ECO:0000256" key="2">
    <source>
        <dbReference type="ARBA" id="ARBA00005381"/>
    </source>
</evidence>
<dbReference type="GO" id="GO:0006171">
    <property type="term" value="P:cAMP biosynthetic process"/>
    <property type="evidence" value="ECO:0007669"/>
    <property type="project" value="TreeGrafter"/>
</dbReference>
<feature type="transmembrane region" description="Helical" evidence="7">
    <location>
        <begin position="99"/>
        <end position="118"/>
    </location>
</feature>
<dbReference type="GO" id="GO:0004016">
    <property type="term" value="F:adenylate cyclase activity"/>
    <property type="evidence" value="ECO:0007669"/>
    <property type="project" value="UniProtKB-ARBA"/>
</dbReference>
<keyword evidence="6 7" id="KW-0472">Membrane</keyword>